<comment type="caution">
    <text evidence="1">The sequence shown here is derived from an EMBL/GenBank/DDBJ whole genome shotgun (WGS) entry which is preliminary data.</text>
</comment>
<reference evidence="1" key="1">
    <citation type="submission" date="2021-01" db="EMBL/GenBank/DDBJ databases">
        <title>Adiantum capillus-veneris genome.</title>
        <authorList>
            <person name="Fang Y."/>
            <person name="Liao Q."/>
        </authorList>
    </citation>
    <scope>NUCLEOTIDE SEQUENCE</scope>
    <source>
        <strain evidence="1">H3</strain>
        <tissue evidence="1">Leaf</tissue>
    </source>
</reference>
<dbReference type="EMBL" id="JABFUD020000010">
    <property type="protein sequence ID" value="KAI5074442.1"/>
    <property type="molecule type" value="Genomic_DNA"/>
</dbReference>
<accession>A0A9D4UVX7</accession>
<evidence type="ECO:0000313" key="1">
    <source>
        <dbReference type="EMBL" id="KAI5074442.1"/>
    </source>
</evidence>
<evidence type="ECO:0000313" key="2">
    <source>
        <dbReference type="Proteomes" id="UP000886520"/>
    </source>
</evidence>
<dbReference type="AlphaFoldDB" id="A0A9D4UVX7"/>
<proteinExistence type="predicted"/>
<dbReference type="Proteomes" id="UP000886520">
    <property type="component" value="Chromosome 10"/>
</dbReference>
<protein>
    <submittedName>
        <fullName evidence="1">Uncharacterized protein</fullName>
    </submittedName>
</protein>
<sequence length="277" mass="32136">MQDLCSSYLKQVHIPWDDQHEDDKKYVINTLETEYGTGWSYKWMVEKMCKLMGHRRDAARSMVRRMHFLNSLSMDNVVLIIYDDFQDVCKQTTTLSRWILSGFISPLDKWKQGAIFVYSDASDLLEVKICIWDPGEGYPCGDAFVYGMTRMRGGAELTARWYILGRCGIKPEGLEPFAGSDRRNVARRVLAQMQATDGHWIPPRQGRLQEDAERVRWTRHHTRQPGTRSHNRGCTTTRRYRAESEGQQTTKVQGEICRYEKNSNAGTGYVWPMCFPS</sequence>
<organism evidence="1 2">
    <name type="scientific">Adiantum capillus-veneris</name>
    <name type="common">Maidenhair fern</name>
    <dbReference type="NCBI Taxonomy" id="13818"/>
    <lineage>
        <taxon>Eukaryota</taxon>
        <taxon>Viridiplantae</taxon>
        <taxon>Streptophyta</taxon>
        <taxon>Embryophyta</taxon>
        <taxon>Tracheophyta</taxon>
        <taxon>Polypodiopsida</taxon>
        <taxon>Polypodiidae</taxon>
        <taxon>Polypodiales</taxon>
        <taxon>Pteridineae</taxon>
        <taxon>Pteridaceae</taxon>
        <taxon>Vittarioideae</taxon>
        <taxon>Adiantum</taxon>
    </lineage>
</organism>
<gene>
    <name evidence="1" type="ORF">GOP47_0010403</name>
</gene>
<name>A0A9D4UVX7_ADICA</name>
<keyword evidence="2" id="KW-1185">Reference proteome</keyword>